<protein>
    <submittedName>
        <fullName evidence="2">CDK12 isoform 5</fullName>
    </submittedName>
</protein>
<dbReference type="EMBL" id="NDHI03003397">
    <property type="protein sequence ID" value="PNJ66553.1"/>
    <property type="molecule type" value="Genomic_DNA"/>
</dbReference>
<evidence type="ECO:0000313" key="2">
    <source>
        <dbReference type="EMBL" id="PNJ66553.1"/>
    </source>
</evidence>
<feature type="compositionally biased region" description="Polar residues" evidence="1">
    <location>
        <begin position="56"/>
        <end position="67"/>
    </location>
</feature>
<dbReference type="AlphaFoldDB" id="A0A2J8W9X3"/>
<feature type="non-terminal residue" evidence="2">
    <location>
        <position position="1"/>
    </location>
</feature>
<proteinExistence type="predicted"/>
<evidence type="ECO:0000256" key="1">
    <source>
        <dbReference type="SAM" id="MobiDB-lite"/>
    </source>
</evidence>
<name>A0A2J8W9X3_PONAB</name>
<accession>A0A2J8W9X3</accession>
<reference evidence="2" key="1">
    <citation type="submission" date="2017-12" db="EMBL/GenBank/DDBJ databases">
        <title>High-resolution comparative analysis of great ape genomes.</title>
        <authorList>
            <person name="Pollen A."/>
            <person name="Hastie A."/>
            <person name="Hormozdiari F."/>
            <person name="Dougherty M."/>
            <person name="Liu R."/>
            <person name="Chaisson M."/>
            <person name="Hoppe E."/>
            <person name="Hill C."/>
            <person name="Pang A."/>
            <person name="Hillier L."/>
            <person name="Baker C."/>
            <person name="Armstrong J."/>
            <person name="Shendure J."/>
            <person name="Paten B."/>
            <person name="Wilson R."/>
            <person name="Chao H."/>
            <person name="Schneider V."/>
            <person name="Ventura M."/>
            <person name="Kronenberg Z."/>
            <person name="Murali S."/>
            <person name="Gordon D."/>
            <person name="Cantsilieris S."/>
            <person name="Munson K."/>
            <person name="Nelson B."/>
            <person name="Raja A."/>
            <person name="Underwood J."/>
            <person name="Diekhans M."/>
            <person name="Fiddes I."/>
            <person name="Haussler D."/>
            <person name="Eichler E."/>
        </authorList>
    </citation>
    <scope>NUCLEOTIDE SEQUENCE [LARGE SCALE GENOMIC DNA]</scope>
    <source>
        <strain evidence="2">Susie</strain>
    </source>
</reference>
<feature type="region of interest" description="Disordered" evidence="1">
    <location>
        <begin position="116"/>
        <end position="158"/>
    </location>
</feature>
<comment type="caution">
    <text evidence="2">The sequence shown here is derived from an EMBL/GenBank/DDBJ whole genome shotgun (WGS) entry which is preliminary data.</text>
</comment>
<organism evidence="2">
    <name type="scientific">Pongo abelii</name>
    <name type="common">Sumatran orangutan</name>
    <name type="synonym">Pongo pygmaeus abelii</name>
    <dbReference type="NCBI Taxonomy" id="9601"/>
    <lineage>
        <taxon>Eukaryota</taxon>
        <taxon>Metazoa</taxon>
        <taxon>Chordata</taxon>
        <taxon>Craniata</taxon>
        <taxon>Vertebrata</taxon>
        <taxon>Euteleostomi</taxon>
        <taxon>Mammalia</taxon>
        <taxon>Eutheria</taxon>
        <taxon>Euarchontoglires</taxon>
        <taxon>Primates</taxon>
        <taxon>Haplorrhini</taxon>
        <taxon>Catarrhini</taxon>
        <taxon>Hominidae</taxon>
        <taxon>Pongo</taxon>
    </lineage>
</organism>
<feature type="compositionally biased region" description="Polar residues" evidence="1">
    <location>
        <begin position="88"/>
        <end position="97"/>
    </location>
</feature>
<gene>
    <name evidence="2" type="ORF">CR201_G0012463</name>
</gene>
<feature type="region of interest" description="Disordered" evidence="1">
    <location>
        <begin position="56"/>
        <end position="97"/>
    </location>
</feature>
<sequence>ADITQQLNQSELAVLLNLLQSQTDLSIPQMAQLLNIHSNPEIQQQLEALNQSISALTEATSQQQDSETMAPEESLKEAPSAPVILPSAEQTTLEASSTPADMQNILAVLLSQLMKTQEPAGSLEENNSDKNSGPQGPRRTPTMPQEEAAGRSNSGNTL</sequence>